<dbReference type="GO" id="GO:0008168">
    <property type="term" value="F:methyltransferase activity"/>
    <property type="evidence" value="ECO:0007669"/>
    <property type="project" value="UniProtKB-KW"/>
</dbReference>
<dbReference type="PIRSF" id="PIRSF031679">
    <property type="entry name" value="Mtase_Alr7345_prd"/>
    <property type="match status" value="1"/>
</dbReference>
<reference evidence="2 3" key="1">
    <citation type="submission" date="2020-11" db="EMBL/GenBank/DDBJ databases">
        <title>Complete genome sequence for Salinimonas sp. strain G2-b.</title>
        <authorList>
            <person name="Park S.-J."/>
        </authorList>
    </citation>
    <scope>NUCLEOTIDE SEQUENCE [LARGE SCALE GENOMIC DNA]</scope>
    <source>
        <strain evidence="2 3">G2-b</strain>
    </source>
</reference>
<dbReference type="EMBL" id="CP064795">
    <property type="protein sequence ID" value="QPG05560.1"/>
    <property type="molecule type" value="Genomic_DNA"/>
</dbReference>
<proteinExistence type="predicted"/>
<keyword evidence="3" id="KW-1185">Reference proteome</keyword>
<evidence type="ECO:0000313" key="3">
    <source>
        <dbReference type="Proteomes" id="UP000595095"/>
    </source>
</evidence>
<dbReference type="GO" id="GO:0032259">
    <property type="term" value="P:methylation"/>
    <property type="evidence" value="ECO:0007669"/>
    <property type="project" value="UniProtKB-KW"/>
</dbReference>
<keyword evidence="2" id="KW-0489">Methyltransferase</keyword>
<feature type="chain" id="PRO_5032305450" evidence="1">
    <location>
        <begin position="23"/>
        <end position="270"/>
    </location>
</feature>
<name>A0A7S9DYD2_9ALTE</name>
<dbReference type="InterPro" id="IPR029063">
    <property type="entry name" value="SAM-dependent_MTases_sf"/>
</dbReference>
<dbReference type="SUPFAM" id="SSF53335">
    <property type="entry name" value="S-adenosyl-L-methionine-dependent methyltransferases"/>
    <property type="match status" value="1"/>
</dbReference>
<dbReference type="Gene3D" id="3.40.50.150">
    <property type="entry name" value="Vaccinia Virus protein VP39"/>
    <property type="match status" value="1"/>
</dbReference>
<keyword evidence="2" id="KW-0808">Transferase</keyword>
<sequence>MKHTLRLVAASLLAMSATATYADPISEAVKSEHRSAEAKLRDEYRNPQQTLRFFEIKPTDTVVEVSPGGGWYTDILAPLLDEQGQLIAAHFFVEEDSNDYYKKSLKNFKQKVANHPPYKNIKLTAFHPTKALEIAEAGSADVVLTFRNVHNWYFNAAEKALENAFGAFFQALKPGGVLGVVEHELPESAADSKMEKSGYMKRSVVIEAAKAAGFELVAQSDINANSMDNADHPKGVWTLPPSLRLGEQDRAKYLAIGESNRMTLKFVKPE</sequence>
<dbReference type="RefSeq" id="WP_195810646.1">
    <property type="nucleotide sequence ID" value="NZ_CP064795.1"/>
</dbReference>
<dbReference type="KEGG" id="smaa:IT774_15940"/>
<evidence type="ECO:0000256" key="1">
    <source>
        <dbReference type="SAM" id="SignalP"/>
    </source>
</evidence>
<evidence type="ECO:0000313" key="2">
    <source>
        <dbReference type="EMBL" id="QPG05560.1"/>
    </source>
</evidence>
<protein>
    <submittedName>
        <fullName evidence="2">Class I SAM-dependent methyltransferase</fullName>
    </submittedName>
</protein>
<gene>
    <name evidence="2" type="ORF">IT774_15940</name>
</gene>
<accession>A0A7S9DYD2</accession>
<keyword evidence="1" id="KW-0732">Signal</keyword>
<organism evidence="2 3">
    <name type="scientific">Salinimonas marina</name>
    <dbReference type="NCBI Taxonomy" id="2785918"/>
    <lineage>
        <taxon>Bacteria</taxon>
        <taxon>Pseudomonadati</taxon>
        <taxon>Pseudomonadota</taxon>
        <taxon>Gammaproteobacteria</taxon>
        <taxon>Alteromonadales</taxon>
        <taxon>Alteromonadaceae</taxon>
        <taxon>Alteromonas/Salinimonas group</taxon>
        <taxon>Salinimonas</taxon>
    </lineage>
</organism>
<dbReference type="AlphaFoldDB" id="A0A7S9DYD2"/>
<dbReference type="InterPro" id="IPR016980">
    <property type="entry name" value="S-AdoMet-dep_MeTrfase_Alr7345"/>
</dbReference>
<feature type="signal peptide" evidence="1">
    <location>
        <begin position="1"/>
        <end position="22"/>
    </location>
</feature>
<dbReference type="Proteomes" id="UP000595095">
    <property type="component" value="Chromosome"/>
</dbReference>